<keyword evidence="2" id="KW-1185">Reference proteome</keyword>
<dbReference type="Proteomes" id="UP000198806">
    <property type="component" value="Unassembled WGS sequence"/>
</dbReference>
<organism evidence="1 2">
    <name type="scientific">Anaerocolumna aminovalerica</name>
    <dbReference type="NCBI Taxonomy" id="1527"/>
    <lineage>
        <taxon>Bacteria</taxon>
        <taxon>Bacillati</taxon>
        <taxon>Bacillota</taxon>
        <taxon>Clostridia</taxon>
        <taxon>Lachnospirales</taxon>
        <taxon>Lachnospiraceae</taxon>
        <taxon>Anaerocolumna</taxon>
    </lineage>
</organism>
<evidence type="ECO:0000313" key="1">
    <source>
        <dbReference type="EMBL" id="SFO42836.1"/>
    </source>
</evidence>
<dbReference type="AlphaFoldDB" id="A0A1I5H473"/>
<proteinExistence type="predicted"/>
<evidence type="ECO:0000313" key="2">
    <source>
        <dbReference type="Proteomes" id="UP000198806"/>
    </source>
</evidence>
<name>A0A1I5H473_9FIRM</name>
<dbReference type="EMBL" id="FOWD01000025">
    <property type="protein sequence ID" value="SFO42836.1"/>
    <property type="molecule type" value="Genomic_DNA"/>
</dbReference>
<reference evidence="1 2" key="1">
    <citation type="submission" date="2016-10" db="EMBL/GenBank/DDBJ databases">
        <authorList>
            <person name="de Groot N.N."/>
        </authorList>
    </citation>
    <scope>NUCLEOTIDE SEQUENCE [LARGE SCALE GENOMIC DNA]</scope>
    <source>
        <strain evidence="1 2">DSM 1283</strain>
    </source>
</reference>
<accession>A0A1I5H473</accession>
<dbReference type="STRING" id="1527.SAMN04489757_12538"/>
<protein>
    <submittedName>
        <fullName evidence="1">Uncharacterized protein</fullName>
    </submittedName>
</protein>
<gene>
    <name evidence="1" type="ORF">SAMN04489757_12538</name>
</gene>
<sequence length="65" mass="6976">MNESHVFKNKDKNMGFILKKKYLISLTLSGKSPAFVSGGKDLPVSAGVRAPAEMPRSGNEVRAVA</sequence>
<dbReference type="RefSeq" id="WP_091687452.1">
    <property type="nucleotide sequence ID" value="NZ_OAOG01000041.1"/>
</dbReference>